<dbReference type="PANTHER" id="PTHR30329">
    <property type="entry name" value="STATOR ELEMENT OF FLAGELLAR MOTOR COMPLEX"/>
    <property type="match status" value="1"/>
</dbReference>
<evidence type="ECO:0000313" key="6">
    <source>
        <dbReference type="EMBL" id="MBZ5714579.1"/>
    </source>
</evidence>
<dbReference type="Proteomes" id="UP001139031">
    <property type="component" value="Unassembled WGS sequence"/>
</dbReference>
<comment type="subcellular location">
    <subcellularLocation>
        <location evidence="1">Cell outer membrane</location>
    </subcellularLocation>
</comment>
<gene>
    <name evidence="6" type="ORF">K7C98_35550</name>
</gene>
<reference evidence="6" key="1">
    <citation type="submission" date="2021-08" db="EMBL/GenBank/DDBJ databases">
        <authorList>
            <person name="Stevens D.C."/>
        </authorList>
    </citation>
    <scope>NUCLEOTIDE SEQUENCE</scope>
    <source>
        <strain evidence="6">DSM 53165</strain>
    </source>
</reference>
<sequence>MPRKPWPIRRRMRSCGAGERSAGLLACAAGAGAAALDGLARRPILAAMRAVHLSLCVLLASAAGCARTRADRPVEHADDVAERVDAALIAEAEEREALPPARDVEARTDAEMPIEITGVFIDVPLATACGIPLEPESYFEFDSSALEPEDNILLRRVAECLTTGPLRDRKVELRGHTDPRGSTEYDDKIGMSRAASVSDFLSQLGVDPESVVVVPAGEPGAAPEAPSDWPYERRVDIVLLPVE</sequence>
<comment type="caution">
    <text evidence="6">The sequence shown here is derived from an EMBL/GenBank/DDBJ whole genome shotgun (WGS) entry which is preliminary data.</text>
</comment>
<dbReference type="Pfam" id="PF00691">
    <property type="entry name" value="OmpA"/>
    <property type="match status" value="1"/>
</dbReference>
<dbReference type="SUPFAM" id="SSF103088">
    <property type="entry name" value="OmpA-like"/>
    <property type="match status" value="1"/>
</dbReference>
<evidence type="ECO:0000259" key="5">
    <source>
        <dbReference type="PROSITE" id="PS51123"/>
    </source>
</evidence>
<evidence type="ECO:0000256" key="1">
    <source>
        <dbReference type="ARBA" id="ARBA00004442"/>
    </source>
</evidence>
<evidence type="ECO:0000256" key="4">
    <source>
        <dbReference type="PROSITE-ProRule" id="PRU00473"/>
    </source>
</evidence>
<dbReference type="PRINTS" id="PR01021">
    <property type="entry name" value="OMPADOMAIN"/>
</dbReference>
<protein>
    <submittedName>
        <fullName evidence="6">OmpA family protein</fullName>
    </submittedName>
</protein>
<accession>A0ABS7U2B3</accession>
<evidence type="ECO:0000256" key="2">
    <source>
        <dbReference type="ARBA" id="ARBA00023136"/>
    </source>
</evidence>
<dbReference type="Gene3D" id="3.30.1330.60">
    <property type="entry name" value="OmpA-like domain"/>
    <property type="match status" value="1"/>
</dbReference>
<dbReference type="EMBL" id="JAIRAU010000048">
    <property type="protein sequence ID" value="MBZ5714579.1"/>
    <property type="molecule type" value="Genomic_DNA"/>
</dbReference>
<name>A0ABS7U2B3_9BACT</name>
<dbReference type="InterPro" id="IPR036737">
    <property type="entry name" value="OmpA-like_sf"/>
</dbReference>
<dbReference type="InterPro" id="IPR006664">
    <property type="entry name" value="OMP_bac"/>
</dbReference>
<keyword evidence="2 4" id="KW-0472">Membrane</keyword>
<organism evidence="6 7">
    <name type="scientific">Nannocystis pusilla</name>
    <dbReference type="NCBI Taxonomy" id="889268"/>
    <lineage>
        <taxon>Bacteria</taxon>
        <taxon>Pseudomonadati</taxon>
        <taxon>Myxococcota</taxon>
        <taxon>Polyangia</taxon>
        <taxon>Nannocystales</taxon>
        <taxon>Nannocystaceae</taxon>
        <taxon>Nannocystis</taxon>
    </lineage>
</organism>
<keyword evidence="3" id="KW-0998">Cell outer membrane</keyword>
<dbReference type="InterPro" id="IPR050330">
    <property type="entry name" value="Bact_OuterMem_StrucFunc"/>
</dbReference>
<dbReference type="RefSeq" id="WP_224196312.1">
    <property type="nucleotide sequence ID" value="NZ_JAIRAU010000048.1"/>
</dbReference>
<dbReference type="InterPro" id="IPR006665">
    <property type="entry name" value="OmpA-like"/>
</dbReference>
<dbReference type="PROSITE" id="PS51123">
    <property type="entry name" value="OMPA_2"/>
    <property type="match status" value="1"/>
</dbReference>
<dbReference type="PANTHER" id="PTHR30329:SF21">
    <property type="entry name" value="LIPOPROTEIN YIAD-RELATED"/>
    <property type="match status" value="1"/>
</dbReference>
<proteinExistence type="predicted"/>
<evidence type="ECO:0000256" key="3">
    <source>
        <dbReference type="ARBA" id="ARBA00023237"/>
    </source>
</evidence>
<keyword evidence="7" id="KW-1185">Reference proteome</keyword>
<dbReference type="CDD" id="cd07185">
    <property type="entry name" value="OmpA_C-like"/>
    <property type="match status" value="1"/>
</dbReference>
<feature type="domain" description="OmpA-like" evidence="5">
    <location>
        <begin position="126"/>
        <end position="243"/>
    </location>
</feature>
<evidence type="ECO:0000313" key="7">
    <source>
        <dbReference type="Proteomes" id="UP001139031"/>
    </source>
</evidence>